<name>A0A8K0WBS9_9HYPO</name>
<keyword evidence="4 7" id="KW-0472">Membrane</keyword>
<feature type="transmembrane region" description="Helical" evidence="7">
    <location>
        <begin position="169"/>
        <end position="192"/>
    </location>
</feature>
<evidence type="ECO:0000256" key="3">
    <source>
        <dbReference type="ARBA" id="ARBA00022989"/>
    </source>
</evidence>
<protein>
    <recommendedName>
        <fullName evidence="8">Rhodopsin domain-containing protein</fullName>
    </recommendedName>
</protein>
<accession>A0A8K0WBS9</accession>
<proteinExistence type="inferred from homology"/>
<feature type="transmembrane region" description="Helical" evidence="7">
    <location>
        <begin position="20"/>
        <end position="43"/>
    </location>
</feature>
<evidence type="ECO:0000256" key="4">
    <source>
        <dbReference type="ARBA" id="ARBA00023136"/>
    </source>
</evidence>
<feature type="transmembrane region" description="Helical" evidence="7">
    <location>
        <begin position="204"/>
        <end position="225"/>
    </location>
</feature>
<keyword evidence="2 7" id="KW-0812">Transmembrane</keyword>
<feature type="domain" description="Rhodopsin" evidence="8">
    <location>
        <begin position="38"/>
        <end position="268"/>
    </location>
</feature>
<dbReference type="InterPro" id="IPR052337">
    <property type="entry name" value="SAT4-like"/>
</dbReference>
<dbReference type="Proteomes" id="UP000813427">
    <property type="component" value="Unassembled WGS sequence"/>
</dbReference>
<feature type="transmembrane region" description="Helical" evidence="7">
    <location>
        <begin position="52"/>
        <end position="71"/>
    </location>
</feature>
<evidence type="ECO:0000313" key="9">
    <source>
        <dbReference type="EMBL" id="KAH7245692.1"/>
    </source>
</evidence>
<organism evidence="9 10">
    <name type="scientific">Fusarium tricinctum</name>
    <dbReference type="NCBI Taxonomy" id="61284"/>
    <lineage>
        <taxon>Eukaryota</taxon>
        <taxon>Fungi</taxon>
        <taxon>Dikarya</taxon>
        <taxon>Ascomycota</taxon>
        <taxon>Pezizomycotina</taxon>
        <taxon>Sordariomycetes</taxon>
        <taxon>Hypocreomycetidae</taxon>
        <taxon>Hypocreales</taxon>
        <taxon>Nectriaceae</taxon>
        <taxon>Fusarium</taxon>
        <taxon>Fusarium tricinctum species complex</taxon>
    </lineage>
</organism>
<keyword evidence="10" id="KW-1185">Reference proteome</keyword>
<dbReference type="PANTHER" id="PTHR33048">
    <property type="entry name" value="PTH11-LIKE INTEGRAL MEMBRANE PROTEIN (AFU_ORTHOLOGUE AFUA_5G11245)"/>
    <property type="match status" value="1"/>
</dbReference>
<comment type="caution">
    <text evidence="9">The sequence shown here is derived from an EMBL/GenBank/DDBJ whole genome shotgun (WGS) entry which is preliminary data.</text>
</comment>
<evidence type="ECO:0000256" key="1">
    <source>
        <dbReference type="ARBA" id="ARBA00004141"/>
    </source>
</evidence>
<evidence type="ECO:0000313" key="10">
    <source>
        <dbReference type="Proteomes" id="UP000813427"/>
    </source>
</evidence>
<comment type="similarity">
    <text evidence="5">Belongs to the SAT4 family.</text>
</comment>
<evidence type="ECO:0000256" key="7">
    <source>
        <dbReference type="SAM" id="Phobius"/>
    </source>
</evidence>
<dbReference type="EMBL" id="JAGPXF010000004">
    <property type="protein sequence ID" value="KAH7245692.1"/>
    <property type="molecule type" value="Genomic_DNA"/>
</dbReference>
<comment type="subcellular location">
    <subcellularLocation>
        <location evidence="1">Membrane</location>
        <topology evidence="1">Multi-pass membrane protein</topology>
    </subcellularLocation>
</comment>
<dbReference type="AlphaFoldDB" id="A0A8K0WBS9"/>
<dbReference type="PANTHER" id="PTHR33048:SF55">
    <property type="entry name" value="INTEGRAL MEMBRANE PROTEIN"/>
    <property type="match status" value="1"/>
</dbReference>
<dbReference type="GO" id="GO:0016020">
    <property type="term" value="C:membrane"/>
    <property type="evidence" value="ECO:0007669"/>
    <property type="project" value="UniProtKB-SubCell"/>
</dbReference>
<dbReference type="OrthoDB" id="5283415at2759"/>
<feature type="compositionally biased region" description="Basic and acidic residues" evidence="6">
    <location>
        <begin position="346"/>
        <end position="360"/>
    </location>
</feature>
<evidence type="ECO:0000256" key="5">
    <source>
        <dbReference type="ARBA" id="ARBA00038359"/>
    </source>
</evidence>
<gene>
    <name evidence="9" type="ORF">BKA59DRAFT_493177</name>
</gene>
<evidence type="ECO:0000256" key="2">
    <source>
        <dbReference type="ARBA" id="ARBA00022692"/>
    </source>
</evidence>
<feature type="region of interest" description="Disordered" evidence="6">
    <location>
        <begin position="346"/>
        <end position="372"/>
    </location>
</feature>
<dbReference type="InterPro" id="IPR049326">
    <property type="entry name" value="Rhodopsin_dom_fungi"/>
</dbReference>
<reference evidence="9" key="1">
    <citation type="journal article" date="2021" name="Nat. Commun.">
        <title>Genetic determinants of endophytism in the Arabidopsis root mycobiome.</title>
        <authorList>
            <person name="Mesny F."/>
            <person name="Miyauchi S."/>
            <person name="Thiergart T."/>
            <person name="Pickel B."/>
            <person name="Atanasova L."/>
            <person name="Karlsson M."/>
            <person name="Huettel B."/>
            <person name="Barry K.W."/>
            <person name="Haridas S."/>
            <person name="Chen C."/>
            <person name="Bauer D."/>
            <person name="Andreopoulos W."/>
            <person name="Pangilinan J."/>
            <person name="LaButti K."/>
            <person name="Riley R."/>
            <person name="Lipzen A."/>
            <person name="Clum A."/>
            <person name="Drula E."/>
            <person name="Henrissat B."/>
            <person name="Kohler A."/>
            <person name="Grigoriev I.V."/>
            <person name="Martin F.M."/>
            <person name="Hacquard S."/>
        </authorList>
    </citation>
    <scope>NUCLEOTIDE SEQUENCE</scope>
    <source>
        <strain evidence="9">MPI-SDFR-AT-0068</strain>
    </source>
</reference>
<evidence type="ECO:0000256" key="6">
    <source>
        <dbReference type="SAM" id="MobiDB-lite"/>
    </source>
</evidence>
<keyword evidence="3 7" id="KW-1133">Transmembrane helix</keyword>
<feature type="transmembrane region" description="Helical" evidence="7">
    <location>
        <begin position="91"/>
        <end position="112"/>
    </location>
</feature>
<feature type="transmembrane region" description="Helical" evidence="7">
    <location>
        <begin position="124"/>
        <end position="149"/>
    </location>
</feature>
<sequence length="372" mass="41897">MGLRPRYVPASQLPTTPLQQSAIAIIFVMTSLAFITWAARIFVSDLVAADDWLVTVAMHLFWIVFKYGYIGFSTADVPESYDIEPVLFYNWIMQVLYNPILALVKSSVLFLLLRLGGHRRSIRWFIYVLNIFNIALMIAIFMTVILQTIPIAAYWDQSLKPRRQIDGPLFYIISAIITIVTDLLVLLIPLWIFIGLKMGFVAKVGLIVVFLLGGIVTIVTILRVVELHKKFYNEGYDSRESLGDTLSSIEVNLAIIACCGPTLRPLFRSMFPRLFSGPTTNEIGNYNTPNTGGNGGAGIVSFHLKDMHRSRTQTEIRGYSPNGSEEEIMTYNGILRTTAVDVRYEDARSKDSTNTRESRQVQDQVPGLVRDI</sequence>
<evidence type="ECO:0000259" key="8">
    <source>
        <dbReference type="Pfam" id="PF20684"/>
    </source>
</evidence>
<dbReference type="Pfam" id="PF20684">
    <property type="entry name" value="Fung_rhodopsin"/>
    <property type="match status" value="1"/>
</dbReference>